<dbReference type="RefSeq" id="WP_036335833.1">
    <property type="nucleotide sequence ID" value="NZ_JPMX01000044.1"/>
</dbReference>
<protein>
    <submittedName>
        <fullName evidence="4">Phosphate:nucleotide phosphotransferase</fullName>
    </submittedName>
</protein>
<dbReference type="InterPro" id="IPR027417">
    <property type="entry name" value="P-loop_NTPase"/>
</dbReference>
<evidence type="ECO:0000259" key="3">
    <source>
        <dbReference type="Pfam" id="PF03976"/>
    </source>
</evidence>
<dbReference type="Gene3D" id="3.40.50.300">
    <property type="entry name" value="P-loop containing nucleotide triphosphate hydrolases"/>
    <property type="match status" value="1"/>
</dbReference>
<sequence length="284" mass="32565">MPDSLRRALRVPAAPIELREIDPRSTPLAPGDKERTREATRLDATHLAELQQRLYAEGTGGSRRRVLLVLQGMDTSGKGGVVEHVVGAMEPHGVAVASFGKPTPEELRHSFLWRVRRALPGPGKVGVFDRSHYEDVLIGRVRELATPEVIERRYREIVRFERQLVADDVTVVKVLLHLSPWEQKQRLLARLDDSSKRWKFDPADIDERALWPQYQQAHATALERTDTDTAPWYVVPADRKWYRNWAVGRLLLETLTELQPRLPEPAWDVDEQRDRLIEEHPIAG</sequence>
<dbReference type="AlphaFoldDB" id="A0A098Y6R6"/>
<dbReference type="SUPFAM" id="SSF52540">
    <property type="entry name" value="P-loop containing nucleoside triphosphate hydrolases"/>
    <property type="match status" value="1"/>
</dbReference>
<dbReference type="NCBIfam" id="TIGR03709">
    <property type="entry name" value="PPK2_rel_1"/>
    <property type="match status" value="1"/>
</dbReference>
<gene>
    <name evidence="4" type="ORF">IN07_11240</name>
</gene>
<dbReference type="PANTHER" id="PTHR34383:SF3">
    <property type="entry name" value="POLYPHOSPHATE:AMP PHOSPHOTRANSFERASE"/>
    <property type="match status" value="1"/>
</dbReference>
<dbReference type="Pfam" id="PF03976">
    <property type="entry name" value="PPK2"/>
    <property type="match status" value="1"/>
</dbReference>
<keyword evidence="1 4" id="KW-0808">Transferase</keyword>
<keyword evidence="5" id="KW-1185">Reference proteome</keyword>
<accession>A0A098Y6R6</accession>
<reference evidence="4 5" key="1">
    <citation type="submission" date="2014-07" db="EMBL/GenBank/DDBJ databases">
        <title>Biosystematic studies on Modestobacter strains isolated from extreme hyper-arid desert soil and from historic building.</title>
        <authorList>
            <person name="Bukarasam K."/>
            <person name="Bull A."/>
            <person name="Girard G."/>
            <person name="van Wezel G."/>
            <person name="Goodfellow M."/>
        </authorList>
    </citation>
    <scope>NUCLEOTIDE SEQUENCE [LARGE SCALE GENOMIC DNA]</scope>
    <source>
        <strain evidence="4 5">KNN45-2b</strain>
    </source>
</reference>
<feature type="domain" description="Polyphosphate kinase-2-related" evidence="3">
    <location>
        <begin position="32"/>
        <end position="257"/>
    </location>
</feature>
<dbReference type="Proteomes" id="UP000029713">
    <property type="component" value="Unassembled WGS sequence"/>
</dbReference>
<dbReference type="PIRSF" id="PIRSF028756">
    <property type="entry name" value="PPK2_prd"/>
    <property type="match status" value="1"/>
</dbReference>
<dbReference type="InterPro" id="IPR016898">
    <property type="entry name" value="Polyphosphate_phosphotransfera"/>
</dbReference>
<evidence type="ECO:0000256" key="2">
    <source>
        <dbReference type="ARBA" id="ARBA00022777"/>
    </source>
</evidence>
<keyword evidence="2" id="KW-0418">Kinase</keyword>
<name>A0A098Y6R6_9ACTN</name>
<comment type="caution">
    <text evidence="4">The sequence shown here is derived from an EMBL/GenBank/DDBJ whole genome shotgun (WGS) entry which is preliminary data.</text>
</comment>
<evidence type="ECO:0000313" key="4">
    <source>
        <dbReference type="EMBL" id="KGH46578.1"/>
    </source>
</evidence>
<dbReference type="PANTHER" id="PTHR34383">
    <property type="entry name" value="POLYPHOSPHATE:AMP PHOSPHOTRANSFERASE-RELATED"/>
    <property type="match status" value="1"/>
</dbReference>
<organism evidence="4 5">
    <name type="scientific">Modestobacter caceresii</name>
    <dbReference type="NCBI Taxonomy" id="1522368"/>
    <lineage>
        <taxon>Bacteria</taxon>
        <taxon>Bacillati</taxon>
        <taxon>Actinomycetota</taxon>
        <taxon>Actinomycetes</taxon>
        <taxon>Geodermatophilales</taxon>
        <taxon>Geodermatophilaceae</taxon>
        <taxon>Modestobacter</taxon>
    </lineage>
</organism>
<dbReference type="InterPro" id="IPR022300">
    <property type="entry name" value="PPK2-rel_1"/>
</dbReference>
<proteinExistence type="predicted"/>
<dbReference type="GO" id="GO:0006797">
    <property type="term" value="P:polyphosphate metabolic process"/>
    <property type="evidence" value="ECO:0007669"/>
    <property type="project" value="InterPro"/>
</dbReference>
<dbReference type="GO" id="GO:0008976">
    <property type="term" value="F:polyphosphate kinase activity"/>
    <property type="evidence" value="ECO:0007669"/>
    <property type="project" value="InterPro"/>
</dbReference>
<dbReference type="STRING" id="1522368.IN07_11240"/>
<dbReference type="OrthoDB" id="9775224at2"/>
<dbReference type="EMBL" id="JPMX01000044">
    <property type="protein sequence ID" value="KGH46578.1"/>
    <property type="molecule type" value="Genomic_DNA"/>
</dbReference>
<dbReference type="InterPro" id="IPR022488">
    <property type="entry name" value="PPK2-related"/>
</dbReference>
<evidence type="ECO:0000313" key="5">
    <source>
        <dbReference type="Proteomes" id="UP000029713"/>
    </source>
</evidence>
<evidence type="ECO:0000256" key="1">
    <source>
        <dbReference type="ARBA" id="ARBA00022679"/>
    </source>
</evidence>